<gene>
    <name evidence="2" type="ORF">HF295_06325</name>
</gene>
<keyword evidence="1" id="KW-0812">Transmembrane</keyword>
<dbReference type="SUPFAM" id="SSF51905">
    <property type="entry name" value="FAD/NAD(P)-binding domain"/>
    <property type="match status" value="1"/>
</dbReference>
<feature type="transmembrane region" description="Helical" evidence="1">
    <location>
        <begin position="600"/>
        <end position="619"/>
    </location>
</feature>
<dbReference type="RefSeq" id="WP_312031324.1">
    <property type="nucleotide sequence ID" value="NZ_CP051151.1"/>
</dbReference>
<dbReference type="KEGG" id="tbk:HF295_06325"/>
<dbReference type="EMBL" id="CP051151">
    <property type="protein sequence ID" value="QLY40486.1"/>
    <property type="molecule type" value="Genomic_DNA"/>
</dbReference>
<keyword evidence="3" id="KW-1185">Reference proteome</keyword>
<reference evidence="2 3" key="1">
    <citation type="submission" date="2020-04" db="EMBL/GenBank/DDBJ databases">
        <authorList>
            <person name="Zheng R.K."/>
            <person name="Sun C.M."/>
        </authorList>
    </citation>
    <scope>NUCLEOTIDE SEQUENCE [LARGE SCALE GENOMIC DNA]</scope>
    <source>
        <strain evidence="3">zrk29</strain>
    </source>
</reference>
<feature type="transmembrane region" description="Helical" evidence="1">
    <location>
        <begin position="651"/>
        <end position="669"/>
    </location>
</feature>
<dbReference type="Proteomes" id="UP000512167">
    <property type="component" value="Chromosome"/>
</dbReference>
<keyword evidence="1" id="KW-0472">Membrane</keyword>
<evidence type="ECO:0000313" key="3">
    <source>
        <dbReference type="Proteomes" id="UP000512167"/>
    </source>
</evidence>
<proteinExistence type="predicted"/>
<protein>
    <submittedName>
        <fullName evidence="2">MFS transporter</fullName>
    </submittedName>
</protein>
<accession>A0A7L6N2I9</accession>
<sequence length="778" mass="92157">MKNYDCIIIGDDIYALIIALFLTRKMRDILLINKLSPYKQNTEKSSVEFNKKNYEFSYDSEAVLTGLDEYGLTEAFLEDLDLLKDLEYIKLDNDFVVTKDGQRKTKANHFNDFKIYLMRYYPKAIKEIKLFFEDLERHYLNYREQYLNLLHNNDYTLSSLMVEWGDYNLKELLDSYFDDSSIINEFKTNAFINGLDINKVSAYNFFSNYFIGLKSGFYYIKTPVEKLRALILEKIKLSSKHSIVDTEITNIVTNEHKVEYIEDEKGKKYTGKYYFVSDHPIEFYNDYFKDLNEHVRKLKQYYPNINSPVVKRTMYLVFDPIPKDIGIEQLIYYYQDNDSDTEKIIKIFNYSEIDKSDKSIGKLCLDFTYDKTKGFNEDNILDKLVLAFPKLKWLDIGISYGEETPYLAMLRERRLRKLSITDLIDYESLNHINVYDNLFIGGAFIRPEASLYGKIHQAIVTADKIEDGLYFKEEDEEFYYSNEEVLMMLRQNYDDTYFGKKEVHINFQIGKSAYFFRIKGKNIIIHSGRYSNPDLSIFTSNDRLTDLIFKRRSYKEIIKSDFFKWMGSEETKKAFLKSFDLDDRYRENTLQSFKSPFKKFGLFYVNTWMFFIALAAFLLNYFEGIYIFFPLAILLMVMILYKKIKLRKMNIFESLIFLIILGLGISSIFVKEVNLLTKDHLILGPITLLMFISVIINKPLVKNSLVYDYSKEFVQTKLFLSMTNGLTFIWAFIYLTIIFGPFFTGERHMSVLYNFVFVGLFLTHYYPSIYVNTSIKKS</sequence>
<organism evidence="2 3">
    <name type="scientific">Hujiaoplasma nucleasis</name>
    <dbReference type="NCBI Taxonomy" id="2725268"/>
    <lineage>
        <taxon>Bacteria</taxon>
        <taxon>Bacillati</taxon>
        <taxon>Mycoplasmatota</taxon>
        <taxon>Mollicutes</taxon>
        <taxon>Candidatus Izemoplasmatales</taxon>
        <taxon>Hujiaoplasmataceae</taxon>
        <taxon>Hujiaoplasma</taxon>
    </lineage>
</organism>
<keyword evidence="1" id="KW-1133">Transmembrane helix</keyword>
<dbReference type="AlphaFoldDB" id="A0A7L6N2I9"/>
<feature type="transmembrane region" description="Helical" evidence="1">
    <location>
        <begin position="718"/>
        <end position="739"/>
    </location>
</feature>
<evidence type="ECO:0000313" key="2">
    <source>
        <dbReference type="EMBL" id="QLY40486.1"/>
    </source>
</evidence>
<feature type="transmembrane region" description="Helical" evidence="1">
    <location>
        <begin position="681"/>
        <end position="697"/>
    </location>
</feature>
<name>A0A7L6N2I9_9MOLU</name>
<feature type="transmembrane region" description="Helical" evidence="1">
    <location>
        <begin position="751"/>
        <end position="771"/>
    </location>
</feature>
<dbReference type="InterPro" id="IPR036188">
    <property type="entry name" value="FAD/NAD-bd_sf"/>
</dbReference>
<evidence type="ECO:0000256" key="1">
    <source>
        <dbReference type="SAM" id="Phobius"/>
    </source>
</evidence>